<dbReference type="InterPro" id="IPR050670">
    <property type="entry name" value="STAM"/>
</dbReference>
<dbReference type="SUPFAM" id="SSF48464">
    <property type="entry name" value="ENTH/VHS domain"/>
    <property type="match status" value="1"/>
</dbReference>
<dbReference type="PRINTS" id="PR00452">
    <property type="entry name" value="SH3DOMAIN"/>
</dbReference>
<dbReference type="AlphaFoldDB" id="A0AA39HEI5"/>
<dbReference type="PROSITE" id="PS50179">
    <property type="entry name" value="VHS"/>
    <property type="match status" value="1"/>
</dbReference>
<gene>
    <name evidence="8" type="ORF">QR680_017428</name>
</gene>
<protein>
    <recommendedName>
        <fullName evidence="10">Signal transducing adapter molecule 1</fullName>
    </recommendedName>
</protein>
<name>A0AA39HEI5_9BILA</name>
<dbReference type="InterPro" id="IPR001452">
    <property type="entry name" value="SH3_domain"/>
</dbReference>
<evidence type="ECO:0000259" key="7">
    <source>
        <dbReference type="PROSITE" id="PS50179"/>
    </source>
</evidence>
<dbReference type="Proteomes" id="UP001175271">
    <property type="component" value="Unassembled WGS sequence"/>
</dbReference>
<dbReference type="GO" id="GO:0043328">
    <property type="term" value="P:protein transport to vacuole involved in ubiquitin-dependent protein catabolic process via the multivesicular body sorting pathway"/>
    <property type="evidence" value="ECO:0007669"/>
    <property type="project" value="TreeGrafter"/>
</dbReference>
<comment type="subcellular location">
    <subcellularLocation>
        <location evidence="1">Endosome</location>
    </subcellularLocation>
</comment>
<dbReference type="PROSITE" id="PS50002">
    <property type="entry name" value="SH3"/>
    <property type="match status" value="1"/>
</dbReference>
<dbReference type="GO" id="GO:0043130">
    <property type="term" value="F:ubiquitin binding"/>
    <property type="evidence" value="ECO:0007669"/>
    <property type="project" value="InterPro"/>
</dbReference>
<dbReference type="GO" id="GO:0035091">
    <property type="term" value="F:phosphatidylinositol binding"/>
    <property type="evidence" value="ECO:0007669"/>
    <property type="project" value="InterPro"/>
</dbReference>
<dbReference type="Pfam" id="PF00790">
    <property type="entry name" value="VHS"/>
    <property type="match status" value="1"/>
</dbReference>
<dbReference type="Gene3D" id="1.20.5.1940">
    <property type="match status" value="1"/>
</dbReference>
<evidence type="ECO:0000256" key="1">
    <source>
        <dbReference type="ARBA" id="ARBA00004177"/>
    </source>
</evidence>
<comment type="caution">
    <text evidence="8">The sequence shown here is derived from an EMBL/GenBank/DDBJ whole genome shotgun (WGS) entry which is preliminary data.</text>
</comment>
<dbReference type="Gene3D" id="1.25.40.90">
    <property type="match status" value="1"/>
</dbReference>
<dbReference type="EMBL" id="JAUCMV010000004">
    <property type="protein sequence ID" value="KAK0404376.1"/>
    <property type="molecule type" value="Genomic_DNA"/>
</dbReference>
<dbReference type="InterPro" id="IPR002014">
    <property type="entry name" value="VHS_dom"/>
</dbReference>
<evidence type="ECO:0000256" key="4">
    <source>
        <dbReference type="ARBA" id="ARBA00022753"/>
    </source>
</evidence>
<dbReference type="Gene3D" id="2.30.30.40">
    <property type="entry name" value="SH3 Domains"/>
    <property type="match status" value="1"/>
</dbReference>
<feature type="domain" description="SH3" evidence="6">
    <location>
        <begin position="223"/>
        <end position="282"/>
    </location>
</feature>
<evidence type="ECO:0000256" key="3">
    <source>
        <dbReference type="ARBA" id="ARBA00022443"/>
    </source>
</evidence>
<evidence type="ECO:0000313" key="9">
    <source>
        <dbReference type="Proteomes" id="UP001175271"/>
    </source>
</evidence>
<reference evidence="8" key="1">
    <citation type="submission" date="2023-06" db="EMBL/GenBank/DDBJ databases">
        <title>Genomic analysis of the entomopathogenic nematode Steinernema hermaphroditum.</title>
        <authorList>
            <person name="Schwarz E.M."/>
            <person name="Heppert J.K."/>
            <person name="Baniya A."/>
            <person name="Schwartz H.T."/>
            <person name="Tan C.-H."/>
            <person name="Antoshechkin I."/>
            <person name="Sternberg P.W."/>
            <person name="Goodrich-Blair H."/>
            <person name="Dillman A.R."/>
        </authorList>
    </citation>
    <scope>NUCLEOTIDE SEQUENCE</scope>
    <source>
        <strain evidence="8">PS9179</strain>
        <tissue evidence="8">Whole animal</tissue>
    </source>
</reference>
<proteinExistence type="inferred from homology"/>
<keyword evidence="4" id="KW-0967">Endosome</keyword>
<dbReference type="Pfam" id="PF00018">
    <property type="entry name" value="SH3_1"/>
    <property type="match status" value="1"/>
</dbReference>
<keyword evidence="3 5" id="KW-0728">SH3 domain</keyword>
<sequence>MHRNEGVRVDWSEMPIFGETSSPFDEIVEKATDEKTTCENWSLMLDISDRVASDGVKAPKQCLLSIRKRLNNRDPHVIAFALSLLDCVWCNAGATFRREVSSKDFCSELKAKATYSNRIIAEKTRLLIKKWVSEECKSDPSLALIESLYHDLLAEGLTFETNEPKKTQAFSNDPNVVMSAKEEEELAIALANSMKDIELEKRATTSYYPTASLSNGEKQKRTPTEHQVRALYDFEAAEDNELSFVTGEIITVTDDSDPNWWRGIGPKGSGLFPSSFVTLDLSEPSPVPQDEPIQQQFANVIDGNVLDRCIELLQECDPRGERPDPPELAMVEEASIAQGKLIDEKLANIDKEYNMLVRIDMKIRNVLALYDNAVQQLNYQV</sequence>
<dbReference type="InterPro" id="IPR036028">
    <property type="entry name" value="SH3-like_dom_sf"/>
</dbReference>
<evidence type="ECO:0000259" key="6">
    <source>
        <dbReference type="PROSITE" id="PS50002"/>
    </source>
</evidence>
<dbReference type="PANTHER" id="PTHR45929">
    <property type="entry name" value="JAK PATHWAY SIGNAL TRANSDUCTION ADAPTOR MOLECULE"/>
    <property type="match status" value="1"/>
</dbReference>
<keyword evidence="9" id="KW-1185">Reference proteome</keyword>
<evidence type="ECO:0000313" key="8">
    <source>
        <dbReference type="EMBL" id="KAK0404376.1"/>
    </source>
</evidence>
<feature type="domain" description="VHS" evidence="7">
    <location>
        <begin position="31"/>
        <end position="160"/>
    </location>
</feature>
<evidence type="ECO:0000256" key="2">
    <source>
        <dbReference type="ARBA" id="ARBA00009666"/>
    </source>
</evidence>
<dbReference type="SUPFAM" id="SSF50044">
    <property type="entry name" value="SH3-domain"/>
    <property type="match status" value="1"/>
</dbReference>
<dbReference type="SMART" id="SM00288">
    <property type="entry name" value="VHS"/>
    <property type="match status" value="1"/>
</dbReference>
<dbReference type="InterPro" id="IPR008942">
    <property type="entry name" value="ENTH_VHS"/>
</dbReference>
<accession>A0AA39HEI5</accession>
<evidence type="ECO:0008006" key="10">
    <source>
        <dbReference type="Google" id="ProtNLM"/>
    </source>
</evidence>
<dbReference type="GO" id="GO:0033565">
    <property type="term" value="C:ESCRT-0 complex"/>
    <property type="evidence" value="ECO:0007669"/>
    <property type="project" value="TreeGrafter"/>
</dbReference>
<organism evidence="8 9">
    <name type="scientific">Steinernema hermaphroditum</name>
    <dbReference type="NCBI Taxonomy" id="289476"/>
    <lineage>
        <taxon>Eukaryota</taxon>
        <taxon>Metazoa</taxon>
        <taxon>Ecdysozoa</taxon>
        <taxon>Nematoda</taxon>
        <taxon>Chromadorea</taxon>
        <taxon>Rhabditida</taxon>
        <taxon>Tylenchina</taxon>
        <taxon>Panagrolaimomorpha</taxon>
        <taxon>Strongyloidoidea</taxon>
        <taxon>Steinernematidae</taxon>
        <taxon>Steinernema</taxon>
    </lineage>
</organism>
<dbReference type="SMART" id="SM00326">
    <property type="entry name" value="SH3"/>
    <property type="match status" value="1"/>
</dbReference>
<dbReference type="PANTHER" id="PTHR45929:SF3">
    <property type="entry name" value="JAK PATHWAY SIGNAL TRANSDUCTION ADAPTOR MOLECULE"/>
    <property type="match status" value="1"/>
</dbReference>
<evidence type="ECO:0000256" key="5">
    <source>
        <dbReference type="PROSITE-ProRule" id="PRU00192"/>
    </source>
</evidence>
<comment type="similarity">
    <text evidence="2">Belongs to the STAM family.</text>
</comment>